<accession>A0A1H3LNI0</accession>
<keyword evidence="7" id="KW-1278">Translocase</keyword>
<dbReference type="GO" id="GO:0005886">
    <property type="term" value="C:plasma membrane"/>
    <property type="evidence" value="ECO:0007669"/>
    <property type="project" value="UniProtKB-SubCell"/>
</dbReference>
<keyword evidence="10" id="KW-0762">Sugar transport</keyword>
<evidence type="ECO:0000259" key="9">
    <source>
        <dbReference type="PROSITE" id="PS50893"/>
    </source>
</evidence>
<dbReference type="STRING" id="415015.SAMN05660462_00573"/>
<dbReference type="CDD" id="cd03215">
    <property type="entry name" value="ABC_Carb_Monos_II"/>
    <property type="match status" value="1"/>
</dbReference>
<keyword evidence="2" id="KW-0813">Transport</keyword>
<dbReference type="InterPro" id="IPR003593">
    <property type="entry name" value="AAA+_ATPase"/>
</dbReference>
<evidence type="ECO:0000256" key="6">
    <source>
        <dbReference type="ARBA" id="ARBA00022840"/>
    </source>
</evidence>
<evidence type="ECO:0000256" key="7">
    <source>
        <dbReference type="ARBA" id="ARBA00022967"/>
    </source>
</evidence>
<dbReference type="CDD" id="cd03216">
    <property type="entry name" value="ABC_Carb_Monos_I"/>
    <property type="match status" value="1"/>
</dbReference>
<keyword evidence="6 10" id="KW-0067">ATP-binding</keyword>
<dbReference type="PROSITE" id="PS00211">
    <property type="entry name" value="ABC_TRANSPORTER_1"/>
    <property type="match status" value="2"/>
</dbReference>
<dbReference type="RefSeq" id="WP_091726943.1">
    <property type="nucleotide sequence ID" value="NZ_FNQE01000004.1"/>
</dbReference>
<comment type="subcellular location">
    <subcellularLocation>
        <location evidence="1">Cell membrane</location>
        <topology evidence="1">Peripheral membrane protein</topology>
    </subcellularLocation>
</comment>
<evidence type="ECO:0000256" key="8">
    <source>
        <dbReference type="ARBA" id="ARBA00023136"/>
    </source>
</evidence>
<evidence type="ECO:0000313" key="11">
    <source>
        <dbReference type="Proteomes" id="UP000198625"/>
    </source>
</evidence>
<dbReference type="Proteomes" id="UP000198625">
    <property type="component" value="Unassembled WGS sequence"/>
</dbReference>
<keyword evidence="5" id="KW-0547">Nucleotide-binding</keyword>
<dbReference type="Gene3D" id="3.40.50.300">
    <property type="entry name" value="P-loop containing nucleotide triphosphate hydrolases"/>
    <property type="match status" value="2"/>
</dbReference>
<dbReference type="FunFam" id="3.40.50.300:FF:000127">
    <property type="entry name" value="Ribose import ATP-binding protein RbsA"/>
    <property type="match status" value="1"/>
</dbReference>
<proteinExistence type="predicted"/>
<keyword evidence="11" id="KW-1185">Reference proteome</keyword>
<dbReference type="GO" id="GO:0016887">
    <property type="term" value="F:ATP hydrolysis activity"/>
    <property type="evidence" value="ECO:0007669"/>
    <property type="project" value="InterPro"/>
</dbReference>
<dbReference type="AlphaFoldDB" id="A0A1H3LNI0"/>
<organism evidence="10 11">
    <name type="scientific">Proteiniborus ethanoligenes</name>
    <dbReference type="NCBI Taxonomy" id="415015"/>
    <lineage>
        <taxon>Bacteria</taxon>
        <taxon>Bacillati</taxon>
        <taxon>Bacillota</taxon>
        <taxon>Clostridia</taxon>
        <taxon>Eubacteriales</taxon>
        <taxon>Proteiniborus</taxon>
    </lineage>
</organism>
<dbReference type="PANTHER" id="PTHR43790:SF4">
    <property type="entry name" value="GUANOSINE IMPORT ATP-BINDING PROTEIN NUPO"/>
    <property type="match status" value="1"/>
</dbReference>
<dbReference type="InterPro" id="IPR003439">
    <property type="entry name" value="ABC_transporter-like_ATP-bd"/>
</dbReference>
<dbReference type="EMBL" id="FNQE01000004">
    <property type="protein sequence ID" value="SDY65923.1"/>
    <property type="molecule type" value="Genomic_DNA"/>
</dbReference>
<evidence type="ECO:0000256" key="1">
    <source>
        <dbReference type="ARBA" id="ARBA00004202"/>
    </source>
</evidence>
<evidence type="ECO:0000256" key="2">
    <source>
        <dbReference type="ARBA" id="ARBA00022448"/>
    </source>
</evidence>
<gene>
    <name evidence="10" type="ORF">SAMN05660462_00573</name>
</gene>
<reference evidence="10 11" key="1">
    <citation type="submission" date="2016-10" db="EMBL/GenBank/DDBJ databases">
        <authorList>
            <person name="de Groot N.N."/>
        </authorList>
    </citation>
    <scope>NUCLEOTIDE SEQUENCE [LARGE SCALE GENOMIC DNA]</scope>
    <source>
        <strain evidence="10 11">DSM 21650</strain>
    </source>
</reference>
<evidence type="ECO:0000256" key="3">
    <source>
        <dbReference type="ARBA" id="ARBA00022475"/>
    </source>
</evidence>
<protein>
    <submittedName>
        <fullName evidence="10">Simple sugar transport system ATP-binding protein</fullName>
    </submittedName>
</protein>
<keyword evidence="8" id="KW-0472">Membrane</keyword>
<dbReference type="SUPFAM" id="SSF52540">
    <property type="entry name" value="P-loop containing nucleoside triphosphate hydrolases"/>
    <property type="match status" value="2"/>
</dbReference>
<dbReference type="PANTHER" id="PTHR43790">
    <property type="entry name" value="CARBOHYDRATE TRANSPORT ATP-BINDING PROTEIN MG119-RELATED"/>
    <property type="match status" value="1"/>
</dbReference>
<dbReference type="SMART" id="SM00382">
    <property type="entry name" value="AAA"/>
    <property type="match status" value="2"/>
</dbReference>
<dbReference type="Pfam" id="PF00005">
    <property type="entry name" value="ABC_tran"/>
    <property type="match status" value="2"/>
</dbReference>
<dbReference type="InterPro" id="IPR017871">
    <property type="entry name" value="ABC_transporter-like_CS"/>
</dbReference>
<keyword evidence="3" id="KW-1003">Cell membrane</keyword>
<dbReference type="InterPro" id="IPR027417">
    <property type="entry name" value="P-loop_NTPase"/>
</dbReference>
<feature type="domain" description="ABC transporter" evidence="9">
    <location>
        <begin position="257"/>
        <end position="499"/>
    </location>
</feature>
<dbReference type="GO" id="GO:0005524">
    <property type="term" value="F:ATP binding"/>
    <property type="evidence" value="ECO:0007669"/>
    <property type="project" value="UniProtKB-KW"/>
</dbReference>
<sequence length="516" mass="57130">MDYIVEMKSITKKFGSIIANDNIDFNLKQGETHALVGENGAGKTTLMRILYGQYKHDSGEILIRGKREEYNISKALSLGIGMVHQNFMQIPNMSVLENIILGHAPLKHIFIDYKEARNKVKGLLDRFNMKISLNRPISSLSVGERQKIEIIKTLYLGANILILDEPTAVLTPQESDELFNIIEELKSEGKSVIFISHKLKEVITVADRITVMRGGKVSAKYVRGQVTETDIARAMIGKNEVSLFQNQKRGCIGETVCSFEKLWFFDDEGIPKLRDLSFEIRSGEILGIGGVEGNGQTELLNSIIGMEHLSSGKIILAGDDITNLSIAQRRKSGVGYISEDRMTTGLALEADMSENVICGTEDTFKNLVFLNKEKIESFSSEMIKKFDIRGIEKGKPVNNLSGGNMQKIVLAREISRNPKLLVASQPTRGLDIGAINFVRKILLEEKDKGTAILLISANLEELLSLSDRIIVLYEGGISGEIFSHEIENNSVSESDIGLMMGGITVRKDGDTNDTDV</sequence>
<dbReference type="PROSITE" id="PS50893">
    <property type="entry name" value="ABC_TRANSPORTER_2"/>
    <property type="match status" value="2"/>
</dbReference>
<keyword evidence="4" id="KW-0677">Repeat</keyword>
<dbReference type="InterPro" id="IPR050107">
    <property type="entry name" value="ABC_carbohydrate_import_ATPase"/>
</dbReference>
<feature type="domain" description="ABC transporter" evidence="9">
    <location>
        <begin position="5"/>
        <end position="239"/>
    </location>
</feature>
<evidence type="ECO:0000313" key="10">
    <source>
        <dbReference type="EMBL" id="SDY65923.1"/>
    </source>
</evidence>
<name>A0A1H3LNI0_9FIRM</name>
<dbReference type="OrthoDB" id="9771863at2"/>
<evidence type="ECO:0000256" key="4">
    <source>
        <dbReference type="ARBA" id="ARBA00022737"/>
    </source>
</evidence>
<evidence type="ECO:0000256" key="5">
    <source>
        <dbReference type="ARBA" id="ARBA00022741"/>
    </source>
</evidence>